<dbReference type="EMBL" id="JBEUOH010000001">
    <property type="protein sequence ID" value="KAL0902155.1"/>
    <property type="molecule type" value="Genomic_DNA"/>
</dbReference>
<organism evidence="2 3">
    <name type="scientific">Loxostege sticticalis</name>
    <name type="common">Beet webworm moth</name>
    <dbReference type="NCBI Taxonomy" id="481309"/>
    <lineage>
        <taxon>Eukaryota</taxon>
        <taxon>Metazoa</taxon>
        <taxon>Ecdysozoa</taxon>
        <taxon>Arthropoda</taxon>
        <taxon>Hexapoda</taxon>
        <taxon>Insecta</taxon>
        <taxon>Pterygota</taxon>
        <taxon>Neoptera</taxon>
        <taxon>Endopterygota</taxon>
        <taxon>Lepidoptera</taxon>
        <taxon>Glossata</taxon>
        <taxon>Ditrysia</taxon>
        <taxon>Pyraloidea</taxon>
        <taxon>Crambidae</taxon>
        <taxon>Pyraustinae</taxon>
        <taxon>Loxostege</taxon>
    </lineage>
</organism>
<comment type="caution">
    <text evidence="2">The sequence shown here is derived from an EMBL/GenBank/DDBJ whole genome shotgun (WGS) entry which is preliminary data.</text>
</comment>
<gene>
    <name evidence="2" type="ORF">ABMA27_000097</name>
</gene>
<keyword evidence="3" id="KW-1185">Reference proteome</keyword>
<name>A0ABR3IM38_LOXSC</name>
<evidence type="ECO:0000313" key="2">
    <source>
        <dbReference type="EMBL" id="KAL0902155.1"/>
    </source>
</evidence>
<evidence type="ECO:0000313" key="3">
    <source>
        <dbReference type="Proteomes" id="UP001549920"/>
    </source>
</evidence>
<reference evidence="2 3" key="1">
    <citation type="submission" date="2024-06" db="EMBL/GenBank/DDBJ databases">
        <title>A chromosome-level genome assembly of beet webworm, Loxostege sticticalis.</title>
        <authorList>
            <person name="Zhang Y."/>
        </authorList>
    </citation>
    <scope>NUCLEOTIDE SEQUENCE [LARGE SCALE GENOMIC DNA]</scope>
    <source>
        <strain evidence="2">AQ026</strain>
        <tissue evidence="2">Whole body</tissue>
    </source>
</reference>
<feature type="region of interest" description="Disordered" evidence="1">
    <location>
        <begin position="1"/>
        <end position="21"/>
    </location>
</feature>
<protein>
    <submittedName>
        <fullName evidence="2">Uncharacterized protein</fullName>
    </submittedName>
</protein>
<accession>A0ABR3IM38</accession>
<dbReference type="Proteomes" id="UP001549920">
    <property type="component" value="Unassembled WGS sequence"/>
</dbReference>
<evidence type="ECO:0000256" key="1">
    <source>
        <dbReference type="SAM" id="MobiDB-lite"/>
    </source>
</evidence>
<proteinExistence type="predicted"/>
<sequence length="92" mass="10300">MFLFGGTKQSPQRTRGPAILSSADGAMPTVQIVSSTSFNTVPRKKGLARRETVTESRLHLQHRDSIVFASRLNRILSEGFASGIHHFRWLIH</sequence>